<dbReference type="AlphaFoldDB" id="A0AAW1HUL9"/>
<evidence type="ECO:0000313" key="1">
    <source>
        <dbReference type="EMBL" id="KAK9680290.1"/>
    </source>
</evidence>
<name>A0AAW1HUL9_POPJA</name>
<dbReference type="Proteomes" id="UP001458880">
    <property type="component" value="Unassembled WGS sequence"/>
</dbReference>
<proteinExistence type="predicted"/>
<comment type="caution">
    <text evidence="1">The sequence shown here is derived from an EMBL/GenBank/DDBJ whole genome shotgun (WGS) entry which is preliminary data.</text>
</comment>
<gene>
    <name evidence="1" type="ORF">QE152_g39212</name>
</gene>
<reference evidence="1 2" key="1">
    <citation type="journal article" date="2024" name="BMC Genomics">
        <title>De novo assembly and annotation of Popillia japonica's genome with initial clues to its potential as an invasive pest.</title>
        <authorList>
            <person name="Cucini C."/>
            <person name="Boschi S."/>
            <person name="Funari R."/>
            <person name="Cardaioli E."/>
            <person name="Iannotti N."/>
            <person name="Marturano G."/>
            <person name="Paoli F."/>
            <person name="Bruttini M."/>
            <person name="Carapelli A."/>
            <person name="Frati F."/>
            <person name="Nardi F."/>
        </authorList>
    </citation>
    <scope>NUCLEOTIDE SEQUENCE [LARGE SCALE GENOMIC DNA]</scope>
    <source>
        <strain evidence="1">DMR45628</strain>
    </source>
</reference>
<organism evidence="1 2">
    <name type="scientific">Popillia japonica</name>
    <name type="common">Japanese beetle</name>
    <dbReference type="NCBI Taxonomy" id="7064"/>
    <lineage>
        <taxon>Eukaryota</taxon>
        <taxon>Metazoa</taxon>
        <taxon>Ecdysozoa</taxon>
        <taxon>Arthropoda</taxon>
        <taxon>Hexapoda</taxon>
        <taxon>Insecta</taxon>
        <taxon>Pterygota</taxon>
        <taxon>Neoptera</taxon>
        <taxon>Endopterygota</taxon>
        <taxon>Coleoptera</taxon>
        <taxon>Polyphaga</taxon>
        <taxon>Scarabaeiformia</taxon>
        <taxon>Scarabaeidae</taxon>
        <taxon>Rutelinae</taxon>
        <taxon>Popillia</taxon>
    </lineage>
</organism>
<accession>A0AAW1HUL9</accession>
<evidence type="ECO:0000313" key="2">
    <source>
        <dbReference type="Proteomes" id="UP001458880"/>
    </source>
</evidence>
<keyword evidence="2" id="KW-1185">Reference proteome</keyword>
<protein>
    <submittedName>
        <fullName evidence="1">Uncharacterized protein</fullName>
    </submittedName>
</protein>
<dbReference type="EMBL" id="JASPKY010000916">
    <property type="protein sequence ID" value="KAK9680290.1"/>
    <property type="molecule type" value="Genomic_DNA"/>
</dbReference>
<sequence>MPNTALKRFSVEILNRYHTELSLSPKSLKASSSSINATRALPYHRDQNQEVSYLTRPKTVKHVRDDEKFGEEVHNSLDPSHSVCCSEWRALM</sequence>